<evidence type="ECO:0000256" key="3">
    <source>
        <dbReference type="ARBA" id="ARBA00022692"/>
    </source>
</evidence>
<dbReference type="GeneID" id="78124762"/>
<evidence type="ECO:0000313" key="7">
    <source>
        <dbReference type="EMBL" id="SDY54667.1"/>
    </source>
</evidence>
<keyword evidence="8" id="KW-1185">Reference proteome</keyword>
<dbReference type="PANTHER" id="PTHR30086">
    <property type="entry name" value="ARGININE EXPORTER PROTEIN ARGO"/>
    <property type="match status" value="1"/>
</dbReference>
<comment type="subcellular location">
    <subcellularLocation>
        <location evidence="1">Cell membrane</location>
        <topology evidence="1">Multi-pass membrane protein</topology>
    </subcellularLocation>
</comment>
<feature type="transmembrane region" description="Helical" evidence="6">
    <location>
        <begin position="111"/>
        <end position="137"/>
    </location>
</feature>
<reference evidence="7 8" key="1">
    <citation type="submission" date="2016-10" db="EMBL/GenBank/DDBJ databases">
        <authorList>
            <person name="de Groot N.N."/>
        </authorList>
    </citation>
    <scope>NUCLEOTIDE SEQUENCE [LARGE SCALE GENOMIC DNA]</scope>
    <source>
        <strain evidence="7 8">DSM 24677</strain>
    </source>
</reference>
<dbReference type="AlphaFoldDB" id="A0A1H3KR59"/>
<keyword evidence="2" id="KW-1003">Cell membrane</keyword>
<organism evidence="7 8">
    <name type="scientific">Lentibacter algarum</name>
    <dbReference type="NCBI Taxonomy" id="576131"/>
    <lineage>
        <taxon>Bacteria</taxon>
        <taxon>Pseudomonadati</taxon>
        <taxon>Pseudomonadota</taxon>
        <taxon>Alphaproteobacteria</taxon>
        <taxon>Rhodobacterales</taxon>
        <taxon>Roseobacteraceae</taxon>
        <taxon>Lentibacter</taxon>
    </lineage>
</organism>
<keyword evidence="4 6" id="KW-1133">Transmembrane helix</keyword>
<evidence type="ECO:0000256" key="5">
    <source>
        <dbReference type="ARBA" id="ARBA00023136"/>
    </source>
</evidence>
<dbReference type="Proteomes" id="UP000199026">
    <property type="component" value="Unassembled WGS sequence"/>
</dbReference>
<name>A0A1H3KR59_9RHOB</name>
<keyword evidence="5 6" id="KW-0472">Membrane</keyword>
<sequence length="203" mass="21589">MELGHIIAFNLTLLASMASPGPALLLALKTTLTSGRMAGIITGLGLGTMAALWTGLALLGLEGVFQLFPWAYALLKTGGALYLLYIAYGMWKDASKPLPPSSADAPKLRRAFFTGFAVNMGNPKSVIFASAVLLVIFPQDMSLAAKASIALNHLLIEWTVYTLFAIALSTSAARAGYLRLKPMFDRVAALILGALALRLIFSK</sequence>
<gene>
    <name evidence="7" type="ORF">SAMN05444486_102701</name>
</gene>
<feature type="transmembrane region" description="Helical" evidence="6">
    <location>
        <begin position="183"/>
        <end position="201"/>
    </location>
</feature>
<dbReference type="PANTHER" id="PTHR30086:SF20">
    <property type="entry name" value="ARGININE EXPORTER PROTEIN ARGO-RELATED"/>
    <property type="match status" value="1"/>
</dbReference>
<evidence type="ECO:0000256" key="4">
    <source>
        <dbReference type="ARBA" id="ARBA00022989"/>
    </source>
</evidence>
<evidence type="ECO:0000313" key="8">
    <source>
        <dbReference type="Proteomes" id="UP000199026"/>
    </source>
</evidence>
<dbReference type="GO" id="GO:0015171">
    <property type="term" value="F:amino acid transmembrane transporter activity"/>
    <property type="evidence" value="ECO:0007669"/>
    <property type="project" value="TreeGrafter"/>
</dbReference>
<dbReference type="GO" id="GO:0005886">
    <property type="term" value="C:plasma membrane"/>
    <property type="evidence" value="ECO:0007669"/>
    <property type="project" value="UniProtKB-SubCell"/>
</dbReference>
<evidence type="ECO:0000256" key="2">
    <source>
        <dbReference type="ARBA" id="ARBA00022475"/>
    </source>
</evidence>
<dbReference type="STRING" id="576131.SAMN05444486_102701"/>
<dbReference type="RefSeq" id="WP_089890865.1">
    <property type="nucleotide sequence ID" value="NZ_CALJFH010000015.1"/>
</dbReference>
<dbReference type="EMBL" id="FNPR01000002">
    <property type="protein sequence ID" value="SDY54667.1"/>
    <property type="molecule type" value="Genomic_DNA"/>
</dbReference>
<dbReference type="Pfam" id="PF01810">
    <property type="entry name" value="LysE"/>
    <property type="match status" value="1"/>
</dbReference>
<accession>A0A1H3KR59</accession>
<proteinExistence type="predicted"/>
<protein>
    <submittedName>
        <fullName evidence="7">Threonine/homoserine/homoserine lactone efflux protein</fullName>
    </submittedName>
</protein>
<feature type="transmembrane region" description="Helical" evidence="6">
    <location>
        <begin position="73"/>
        <end position="91"/>
    </location>
</feature>
<feature type="transmembrane region" description="Helical" evidence="6">
    <location>
        <begin position="37"/>
        <end position="61"/>
    </location>
</feature>
<keyword evidence="3 6" id="KW-0812">Transmembrane</keyword>
<dbReference type="InterPro" id="IPR001123">
    <property type="entry name" value="LeuE-type"/>
</dbReference>
<dbReference type="OrthoDB" id="9804822at2"/>
<evidence type="ECO:0000256" key="6">
    <source>
        <dbReference type="SAM" id="Phobius"/>
    </source>
</evidence>
<evidence type="ECO:0000256" key="1">
    <source>
        <dbReference type="ARBA" id="ARBA00004651"/>
    </source>
</evidence>